<organism evidence="2 3">
    <name type="scientific">Actinacidiphila bryophytorum</name>
    <dbReference type="NCBI Taxonomy" id="1436133"/>
    <lineage>
        <taxon>Bacteria</taxon>
        <taxon>Bacillati</taxon>
        <taxon>Actinomycetota</taxon>
        <taxon>Actinomycetes</taxon>
        <taxon>Kitasatosporales</taxon>
        <taxon>Streptomycetaceae</taxon>
        <taxon>Actinacidiphila</taxon>
    </lineage>
</organism>
<dbReference type="AlphaFoldDB" id="A0A9W4E357"/>
<dbReference type="Proteomes" id="UP001153328">
    <property type="component" value="Unassembled WGS sequence"/>
</dbReference>
<reference evidence="2" key="1">
    <citation type="submission" date="2021-06" db="EMBL/GenBank/DDBJ databases">
        <authorList>
            <person name="Arsene-Ploetze F."/>
        </authorList>
    </citation>
    <scope>NUCLEOTIDE SEQUENCE</scope>
    <source>
        <strain evidence="2">SBRY1</strain>
    </source>
</reference>
<dbReference type="EMBL" id="CAJVAX010000001">
    <property type="protein sequence ID" value="CAG7608390.1"/>
    <property type="molecule type" value="Genomic_DNA"/>
</dbReference>
<accession>A0A9W4E357</accession>
<evidence type="ECO:0000313" key="3">
    <source>
        <dbReference type="Proteomes" id="UP001153328"/>
    </source>
</evidence>
<sequence length="90" mass="9031">MLDRLGLYRGGGAAQPCAAGDGPAGHACAGHAAFLAGPHHDGGGGRGGGAGDRSRRHARQDRGPDLRHAADSPAAPGRRTAETTLRSWDG</sequence>
<feature type="compositionally biased region" description="Basic and acidic residues" evidence="1">
    <location>
        <begin position="60"/>
        <end position="70"/>
    </location>
</feature>
<feature type="region of interest" description="Disordered" evidence="1">
    <location>
        <begin position="34"/>
        <end position="90"/>
    </location>
</feature>
<gene>
    <name evidence="2" type="ORF">SBRY_11137</name>
</gene>
<evidence type="ECO:0000256" key="1">
    <source>
        <dbReference type="SAM" id="MobiDB-lite"/>
    </source>
</evidence>
<name>A0A9W4E357_9ACTN</name>
<proteinExistence type="predicted"/>
<protein>
    <submittedName>
        <fullName evidence="2">Uncharacterized protein</fullName>
    </submittedName>
</protein>
<keyword evidence="3" id="KW-1185">Reference proteome</keyword>
<comment type="caution">
    <text evidence="2">The sequence shown here is derived from an EMBL/GenBank/DDBJ whole genome shotgun (WGS) entry which is preliminary data.</text>
</comment>
<evidence type="ECO:0000313" key="2">
    <source>
        <dbReference type="EMBL" id="CAG7608390.1"/>
    </source>
</evidence>